<dbReference type="AlphaFoldDB" id="V9VY22"/>
<name>V9VY22_9RHOB</name>
<accession>V9VY22</accession>
<sequence length="37" mass="4029">MIACAQAPGYINSNIRLVGGQLQILDWQNTIRARTAA</sequence>
<dbReference type="Proteomes" id="UP000018780">
    <property type="component" value="Chromosome"/>
</dbReference>
<evidence type="ECO:0000313" key="1">
    <source>
        <dbReference type="EMBL" id="AHD02833.1"/>
    </source>
</evidence>
<dbReference type="PATRIC" id="fig|999552.6.peg.406"/>
<dbReference type="STRING" id="999552.METH_02035"/>
<organism evidence="1 2">
    <name type="scientific">Leisingera methylohalidivorans DSM 14336</name>
    <dbReference type="NCBI Taxonomy" id="999552"/>
    <lineage>
        <taxon>Bacteria</taxon>
        <taxon>Pseudomonadati</taxon>
        <taxon>Pseudomonadota</taxon>
        <taxon>Alphaproteobacteria</taxon>
        <taxon>Rhodobacterales</taxon>
        <taxon>Roseobacteraceae</taxon>
        <taxon>Leisingera</taxon>
    </lineage>
</organism>
<reference evidence="1 2" key="1">
    <citation type="submission" date="2013-09" db="EMBL/GenBank/DDBJ databases">
        <authorList>
            <consortium name="DOE Joint Genome Institute"/>
            <person name="Klenk H.-P."/>
            <person name="Huntemann M."/>
            <person name="Han J."/>
            <person name="Chen A."/>
            <person name="Kyrpides N."/>
            <person name="Mavromatis K."/>
            <person name="Markowitz V."/>
            <person name="Palaniappan K."/>
            <person name="Ivanova N."/>
            <person name="Schaumberg A."/>
            <person name="Pati A."/>
            <person name="Liolios K."/>
            <person name="Nordberg H.P."/>
            <person name="Cantor M.N."/>
            <person name="Hua S.X."/>
            <person name="Woyke T."/>
        </authorList>
    </citation>
    <scope>NUCLEOTIDE SEQUENCE [LARGE SCALE GENOMIC DNA]</scope>
    <source>
        <strain evidence="1 2">DSM 14336</strain>
    </source>
</reference>
<dbReference type="EMBL" id="CP006773">
    <property type="protein sequence ID" value="AHD02833.1"/>
    <property type="molecule type" value="Genomic_DNA"/>
</dbReference>
<proteinExistence type="predicted"/>
<dbReference type="KEGG" id="lmd:METH_02035"/>
<keyword evidence="2" id="KW-1185">Reference proteome</keyword>
<dbReference type="HOGENOM" id="CLU_3345320_0_0_5"/>
<evidence type="ECO:0000313" key="2">
    <source>
        <dbReference type="Proteomes" id="UP000018780"/>
    </source>
</evidence>
<gene>
    <name evidence="1" type="ORF">METH_02035</name>
</gene>
<protein>
    <submittedName>
        <fullName evidence="1">Uncharacterized protein</fullName>
    </submittedName>
</protein>